<name>A0A1I0EPB4_9PROT</name>
<dbReference type="AlphaFoldDB" id="A0A1I0EPB4"/>
<accession>A0A1I0EPB4</accession>
<dbReference type="EMBL" id="FOIA01000029">
    <property type="protein sequence ID" value="SET47180.1"/>
    <property type="molecule type" value="Genomic_DNA"/>
</dbReference>
<evidence type="ECO:0000313" key="2">
    <source>
        <dbReference type="Proteomes" id="UP000199345"/>
    </source>
</evidence>
<proteinExistence type="predicted"/>
<dbReference type="Proteomes" id="UP000199345">
    <property type="component" value="Unassembled WGS sequence"/>
</dbReference>
<organism evidence="1 2">
    <name type="scientific">Nitrosomonas marina</name>
    <dbReference type="NCBI Taxonomy" id="917"/>
    <lineage>
        <taxon>Bacteria</taxon>
        <taxon>Pseudomonadati</taxon>
        <taxon>Pseudomonadota</taxon>
        <taxon>Betaproteobacteria</taxon>
        <taxon>Nitrosomonadales</taxon>
        <taxon>Nitrosomonadaceae</taxon>
        <taxon>Nitrosomonas</taxon>
    </lineage>
</organism>
<protein>
    <submittedName>
        <fullName evidence="1">Uncharacterized protein</fullName>
    </submittedName>
</protein>
<gene>
    <name evidence="1" type="ORF">SAMN05216326_12933</name>
</gene>
<dbReference type="RefSeq" id="WP_090660470.1">
    <property type="nucleotide sequence ID" value="NZ_FOIA01000029.1"/>
</dbReference>
<reference evidence="2" key="1">
    <citation type="submission" date="2016-10" db="EMBL/GenBank/DDBJ databases">
        <authorList>
            <person name="Varghese N."/>
            <person name="Submissions S."/>
        </authorList>
    </citation>
    <scope>NUCLEOTIDE SEQUENCE [LARGE SCALE GENOMIC DNA]</scope>
    <source>
        <strain evidence="2">Nm71</strain>
    </source>
</reference>
<evidence type="ECO:0000313" key="1">
    <source>
        <dbReference type="EMBL" id="SET47180.1"/>
    </source>
</evidence>
<keyword evidence="2" id="KW-1185">Reference proteome</keyword>
<sequence>MSRNLETRIERLETLAHDPLTDFFYDLTVRFAASQNMPAPQKQRSVGDALKQLSSYLPN</sequence>